<evidence type="ECO:0000313" key="3">
    <source>
        <dbReference type="Proteomes" id="UP001597525"/>
    </source>
</evidence>
<dbReference type="EMBL" id="JBHUPB010000008">
    <property type="protein sequence ID" value="MFD2968043.1"/>
    <property type="molecule type" value="Genomic_DNA"/>
</dbReference>
<dbReference type="InterPro" id="IPR036390">
    <property type="entry name" value="WH_DNA-bd_sf"/>
</dbReference>
<dbReference type="InterPro" id="IPR036388">
    <property type="entry name" value="WH-like_DNA-bd_sf"/>
</dbReference>
<keyword evidence="3" id="KW-1185">Reference proteome</keyword>
<dbReference type="Gene3D" id="1.10.10.10">
    <property type="entry name" value="Winged helix-like DNA-binding domain superfamily/Winged helix DNA-binding domain"/>
    <property type="match status" value="1"/>
</dbReference>
<dbReference type="Gene3D" id="3.30.420.40">
    <property type="match status" value="2"/>
</dbReference>
<evidence type="ECO:0000256" key="1">
    <source>
        <dbReference type="ARBA" id="ARBA00006479"/>
    </source>
</evidence>
<dbReference type="SUPFAM" id="SSF53067">
    <property type="entry name" value="Actin-like ATPase domain"/>
    <property type="match status" value="1"/>
</dbReference>
<protein>
    <submittedName>
        <fullName evidence="2">ROK family protein</fullName>
    </submittedName>
</protein>
<dbReference type="PANTHER" id="PTHR18964">
    <property type="entry name" value="ROK (REPRESSOR, ORF, KINASE) FAMILY"/>
    <property type="match status" value="1"/>
</dbReference>
<name>A0ABW6BHD8_9SPHI</name>
<gene>
    <name evidence="2" type="ORF">ACFS7Y_11630</name>
</gene>
<organism evidence="2 3">
    <name type="scientific">Sphingobacterium bambusae</name>
    <dbReference type="NCBI Taxonomy" id="662858"/>
    <lineage>
        <taxon>Bacteria</taxon>
        <taxon>Pseudomonadati</taxon>
        <taxon>Bacteroidota</taxon>
        <taxon>Sphingobacteriia</taxon>
        <taxon>Sphingobacteriales</taxon>
        <taxon>Sphingobacteriaceae</taxon>
        <taxon>Sphingobacterium</taxon>
    </lineage>
</organism>
<dbReference type="Proteomes" id="UP001597525">
    <property type="component" value="Unassembled WGS sequence"/>
</dbReference>
<dbReference type="PANTHER" id="PTHR18964:SF149">
    <property type="entry name" value="BIFUNCTIONAL UDP-N-ACETYLGLUCOSAMINE 2-EPIMERASE_N-ACETYLMANNOSAMINE KINASE"/>
    <property type="match status" value="1"/>
</dbReference>
<comment type="similarity">
    <text evidence="1">Belongs to the ROK (NagC/XylR) family.</text>
</comment>
<comment type="caution">
    <text evidence="2">The sequence shown here is derived from an EMBL/GenBank/DDBJ whole genome shotgun (WGS) entry which is preliminary data.</text>
</comment>
<accession>A0ABW6BHD8</accession>
<dbReference type="InterPro" id="IPR043129">
    <property type="entry name" value="ATPase_NBD"/>
</dbReference>
<reference evidence="3" key="1">
    <citation type="journal article" date="2019" name="Int. J. Syst. Evol. Microbiol.">
        <title>The Global Catalogue of Microorganisms (GCM) 10K type strain sequencing project: providing services to taxonomists for standard genome sequencing and annotation.</title>
        <authorList>
            <consortium name="The Broad Institute Genomics Platform"/>
            <consortium name="The Broad Institute Genome Sequencing Center for Infectious Disease"/>
            <person name="Wu L."/>
            <person name="Ma J."/>
        </authorList>
    </citation>
    <scope>NUCLEOTIDE SEQUENCE [LARGE SCALE GENOMIC DNA]</scope>
    <source>
        <strain evidence="3">KCTC 22814</strain>
    </source>
</reference>
<dbReference type="RefSeq" id="WP_320185961.1">
    <property type="nucleotide sequence ID" value="NZ_CP138332.1"/>
</dbReference>
<sequence length="399" mass="43277">MNLTNELIRQLYYSDGLSVAELSAYTGKSIPKVTSELNKLLAKQLLVEDGFAASTGGRRAMRYSLCENHLPSIVAIAIDQFYTSIAILDAKNIELVPTKKINTDIYHDKEAFARIIAKTKEQLSHLPEEKKQYCIVGVTMPGFVDSEKGINQSFPSSSPFHKIKENVQRSLGYPTSVANDSSAIAIAEHKFGNGQGCADLLVINFNWGVGLGMIIGNNLYRGHSGYAGEFSHIPLANSQKLCSCGKKGCLEVEASLVSMLETINHALVEGQASCLQALVAAKGELVLEDVISAFGQGDQVALVAVKHIMHMLGKGLSTLIHIMNPERIIVSGKAVGFGDGLLPALFSSIQEYCIPRLSRLTDISVSKLPHTQIIASACIAMQQTIHVHPKLIHNNIQQL</sequence>
<dbReference type="SUPFAM" id="SSF46785">
    <property type="entry name" value="Winged helix' DNA-binding domain"/>
    <property type="match status" value="1"/>
</dbReference>
<dbReference type="Pfam" id="PF00480">
    <property type="entry name" value="ROK"/>
    <property type="match status" value="1"/>
</dbReference>
<proteinExistence type="inferred from homology"/>
<dbReference type="InterPro" id="IPR000600">
    <property type="entry name" value="ROK"/>
</dbReference>
<evidence type="ECO:0000313" key="2">
    <source>
        <dbReference type="EMBL" id="MFD2968043.1"/>
    </source>
</evidence>